<accession>A0A8H3G775</accession>
<dbReference type="AlphaFoldDB" id="A0A8H3G775"/>
<organism evidence="1 2">
    <name type="scientific">Heterodermia speciosa</name>
    <dbReference type="NCBI Taxonomy" id="116794"/>
    <lineage>
        <taxon>Eukaryota</taxon>
        <taxon>Fungi</taxon>
        <taxon>Dikarya</taxon>
        <taxon>Ascomycota</taxon>
        <taxon>Pezizomycotina</taxon>
        <taxon>Lecanoromycetes</taxon>
        <taxon>OSLEUM clade</taxon>
        <taxon>Lecanoromycetidae</taxon>
        <taxon>Caliciales</taxon>
        <taxon>Physciaceae</taxon>
        <taxon>Heterodermia</taxon>
    </lineage>
</organism>
<sequence>MPVSSDVCKSGLLSPSLGRLDFLHRTKFIRSIARDANVVVAFQDDLQITDVKLRGLAQFSELAGAGDDLVDEIIGDLKKCLRRPVSHTPERILARFDGCSRGT</sequence>
<proteinExistence type="predicted"/>
<evidence type="ECO:0000313" key="1">
    <source>
        <dbReference type="EMBL" id="CAF9937789.1"/>
    </source>
</evidence>
<keyword evidence="2" id="KW-1185">Reference proteome</keyword>
<dbReference type="Proteomes" id="UP000664521">
    <property type="component" value="Unassembled WGS sequence"/>
</dbReference>
<evidence type="ECO:0000313" key="2">
    <source>
        <dbReference type="Proteomes" id="UP000664521"/>
    </source>
</evidence>
<reference evidence="1" key="1">
    <citation type="submission" date="2021-03" db="EMBL/GenBank/DDBJ databases">
        <authorList>
            <person name="Tagirdzhanova G."/>
        </authorList>
    </citation>
    <scope>NUCLEOTIDE SEQUENCE</scope>
</reference>
<protein>
    <submittedName>
        <fullName evidence="1">Uncharacterized protein</fullName>
    </submittedName>
</protein>
<name>A0A8H3G775_9LECA</name>
<dbReference type="EMBL" id="CAJPDS010000105">
    <property type="protein sequence ID" value="CAF9937789.1"/>
    <property type="molecule type" value="Genomic_DNA"/>
</dbReference>
<comment type="caution">
    <text evidence="1">The sequence shown here is derived from an EMBL/GenBank/DDBJ whole genome shotgun (WGS) entry which is preliminary data.</text>
</comment>
<gene>
    <name evidence="1" type="ORF">HETSPECPRED_000657</name>
</gene>